<dbReference type="Proteomes" id="UP000498980">
    <property type="component" value="Unassembled WGS sequence"/>
</dbReference>
<comment type="caution">
    <text evidence="1">The sequence shown here is derived from an EMBL/GenBank/DDBJ whole genome shotgun (WGS) entry which is preliminary data.</text>
</comment>
<accession>A0A7J0CFT2</accession>
<dbReference type="AlphaFoldDB" id="A0A7J0CFT2"/>
<evidence type="ECO:0000313" key="2">
    <source>
        <dbReference type="Proteomes" id="UP000498980"/>
    </source>
</evidence>
<proteinExistence type="predicted"/>
<keyword evidence="2" id="KW-1185">Reference proteome</keyword>
<evidence type="ECO:0000313" key="1">
    <source>
        <dbReference type="EMBL" id="GFN01342.1"/>
    </source>
</evidence>
<sequence length="61" mass="6223">MAGPNPPICSSSYALSVTSPTPIPAPHQTSVAVGFEPAYTSIPPPAHATRAYFPTVTSGLI</sequence>
<reference evidence="1 2" key="1">
    <citation type="submission" date="2020-05" db="EMBL/GenBank/DDBJ databases">
        <title>Whole genome shotgun sequence of Streptomyces fulvorobeus NBRC 15897.</title>
        <authorList>
            <person name="Komaki H."/>
            <person name="Tamura T."/>
        </authorList>
    </citation>
    <scope>NUCLEOTIDE SEQUENCE [LARGE SCALE GENOMIC DNA]</scope>
    <source>
        <strain evidence="1 2">NBRC 15897</strain>
    </source>
</reference>
<dbReference type="EMBL" id="BLWC01000001">
    <property type="protein sequence ID" value="GFN01342.1"/>
    <property type="molecule type" value="Genomic_DNA"/>
</dbReference>
<gene>
    <name evidence="1" type="ORF">Sfulv_61520</name>
</gene>
<protein>
    <submittedName>
        <fullName evidence="1">Uncharacterized protein</fullName>
    </submittedName>
</protein>
<name>A0A7J0CFT2_9ACTN</name>
<organism evidence="1 2">
    <name type="scientific">Streptomyces fulvorobeus</name>
    <dbReference type="NCBI Taxonomy" id="284028"/>
    <lineage>
        <taxon>Bacteria</taxon>
        <taxon>Bacillati</taxon>
        <taxon>Actinomycetota</taxon>
        <taxon>Actinomycetes</taxon>
        <taxon>Kitasatosporales</taxon>
        <taxon>Streptomycetaceae</taxon>
        <taxon>Streptomyces</taxon>
    </lineage>
</organism>